<dbReference type="InterPro" id="IPR013103">
    <property type="entry name" value="RVT_2"/>
</dbReference>
<accession>A0AAW2KEQ1</accession>
<reference evidence="2" key="2">
    <citation type="journal article" date="2024" name="Plant">
        <title>Genomic evolution and insights into agronomic trait innovations of Sesamum species.</title>
        <authorList>
            <person name="Miao H."/>
            <person name="Wang L."/>
            <person name="Qu L."/>
            <person name="Liu H."/>
            <person name="Sun Y."/>
            <person name="Le M."/>
            <person name="Wang Q."/>
            <person name="Wei S."/>
            <person name="Zheng Y."/>
            <person name="Lin W."/>
            <person name="Duan Y."/>
            <person name="Cao H."/>
            <person name="Xiong S."/>
            <person name="Wang X."/>
            <person name="Wei L."/>
            <person name="Li C."/>
            <person name="Ma Q."/>
            <person name="Ju M."/>
            <person name="Zhao R."/>
            <person name="Li G."/>
            <person name="Mu C."/>
            <person name="Tian Q."/>
            <person name="Mei H."/>
            <person name="Zhang T."/>
            <person name="Gao T."/>
            <person name="Zhang H."/>
        </authorList>
    </citation>
    <scope>NUCLEOTIDE SEQUENCE</scope>
    <source>
        <strain evidence="2">KEN8</strain>
    </source>
</reference>
<sequence length="222" mass="25572">MIRPSKRFLSRGMQYSWKRVFLWIDDEMRCYLSNRVKHLNKAMQHHLNLLFPLMVFQSSIDQPENLLPERFGFIRLTSQLDNDPRTHGEVKSDIDSDNWFEAMKSEIDLMGSNLVWTIVDPPKGVKPLECKWIYKRKLGADGEVTTFKVRLVTKGYSQQPGVNFEKTYSLVAMAKSTRILLAIAWLSSPYVYGPSVYCLPSPGLSLGYGIWCRFHPGLGVYA</sequence>
<evidence type="ECO:0000313" key="2">
    <source>
        <dbReference type="EMBL" id="KAL0304656.1"/>
    </source>
</evidence>
<name>A0AAW2KEQ1_9LAMI</name>
<dbReference type="Pfam" id="PF07727">
    <property type="entry name" value="RVT_2"/>
    <property type="match status" value="1"/>
</dbReference>
<evidence type="ECO:0000259" key="1">
    <source>
        <dbReference type="Pfam" id="PF07727"/>
    </source>
</evidence>
<dbReference type="AlphaFoldDB" id="A0AAW2KEQ1"/>
<organism evidence="2">
    <name type="scientific">Sesamum calycinum</name>
    <dbReference type="NCBI Taxonomy" id="2727403"/>
    <lineage>
        <taxon>Eukaryota</taxon>
        <taxon>Viridiplantae</taxon>
        <taxon>Streptophyta</taxon>
        <taxon>Embryophyta</taxon>
        <taxon>Tracheophyta</taxon>
        <taxon>Spermatophyta</taxon>
        <taxon>Magnoliopsida</taxon>
        <taxon>eudicotyledons</taxon>
        <taxon>Gunneridae</taxon>
        <taxon>Pentapetalae</taxon>
        <taxon>asterids</taxon>
        <taxon>lamiids</taxon>
        <taxon>Lamiales</taxon>
        <taxon>Pedaliaceae</taxon>
        <taxon>Sesamum</taxon>
    </lineage>
</organism>
<gene>
    <name evidence="2" type="ORF">Scaly_3015200</name>
</gene>
<dbReference type="EMBL" id="JACGWM010000477">
    <property type="protein sequence ID" value="KAL0304656.1"/>
    <property type="molecule type" value="Genomic_DNA"/>
</dbReference>
<proteinExistence type="predicted"/>
<reference evidence="2" key="1">
    <citation type="submission" date="2020-06" db="EMBL/GenBank/DDBJ databases">
        <authorList>
            <person name="Li T."/>
            <person name="Hu X."/>
            <person name="Zhang T."/>
            <person name="Song X."/>
            <person name="Zhang H."/>
            <person name="Dai N."/>
            <person name="Sheng W."/>
            <person name="Hou X."/>
            <person name="Wei L."/>
        </authorList>
    </citation>
    <scope>NUCLEOTIDE SEQUENCE</scope>
    <source>
        <strain evidence="2">KEN8</strain>
        <tissue evidence="2">Leaf</tissue>
    </source>
</reference>
<feature type="domain" description="Reverse transcriptase Ty1/copia-type" evidence="1">
    <location>
        <begin position="114"/>
        <end position="185"/>
    </location>
</feature>
<protein>
    <recommendedName>
        <fullName evidence="1">Reverse transcriptase Ty1/copia-type domain-containing protein</fullName>
    </recommendedName>
</protein>
<comment type="caution">
    <text evidence="2">The sequence shown here is derived from an EMBL/GenBank/DDBJ whole genome shotgun (WGS) entry which is preliminary data.</text>
</comment>